<dbReference type="Pfam" id="PF14811">
    <property type="entry name" value="TPD"/>
    <property type="match status" value="1"/>
</dbReference>
<evidence type="ECO:0000256" key="5">
    <source>
        <dbReference type="ARBA" id="ARBA00023480"/>
    </source>
</evidence>
<name>A0A7J7JMG9_BUGNE</name>
<evidence type="ECO:0000313" key="8">
    <source>
        <dbReference type="Proteomes" id="UP000593567"/>
    </source>
</evidence>
<evidence type="ECO:0000256" key="1">
    <source>
        <dbReference type="ARBA" id="ARBA00004123"/>
    </source>
</evidence>
<gene>
    <name evidence="7" type="ORF">EB796_014617</name>
</gene>
<dbReference type="GO" id="GO:0005737">
    <property type="term" value="C:cytoplasm"/>
    <property type="evidence" value="ECO:0007669"/>
    <property type="project" value="UniProtKB-SubCell"/>
</dbReference>
<keyword evidence="4" id="KW-0539">Nucleus</keyword>
<comment type="caution">
    <text evidence="7">The sequence shown here is derived from an EMBL/GenBank/DDBJ whole genome shotgun (WGS) entry which is preliminary data.</text>
</comment>
<dbReference type="EMBL" id="VXIV02002151">
    <property type="protein sequence ID" value="KAF6027073.1"/>
    <property type="molecule type" value="Genomic_DNA"/>
</dbReference>
<accession>A0A7J7JMG9</accession>
<feature type="region of interest" description="Disordered" evidence="6">
    <location>
        <begin position="94"/>
        <end position="157"/>
    </location>
</feature>
<evidence type="ECO:0000313" key="7">
    <source>
        <dbReference type="EMBL" id="KAF6027073.1"/>
    </source>
</evidence>
<feature type="compositionally biased region" description="Low complexity" evidence="6">
    <location>
        <begin position="94"/>
        <end position="156"/>
    </location>
</feature>
<dbReference type="PANTHER" id="PTHR31661:SF1">
    <property type="entry name" value="CDAN1-INTERACTING NUCLEASE 1"/>
    <property type="match status" value="1"/>
</dbReference>
<evidence type="ECO:0000256" key="3">
    <source>
        <dbReference type="ARBA" id="ARBA00022490"/>
    </source>
</evidence>
<dbReference type="OrthoDB" id="1272at2759"/>
<comment type="subcellular location">
    <subcellularLocation>
        <location evidence="2">Cytoplasm</location>
    </subcellularLocation>
    <subcellularLocation>
        <location evidence="1">Nucleus</location>
    </subcellularLocation>
</comment>
<keyword evidence="3" id="KW-0963">Cytoplasm</keyword>
<evidence type="ECO:0000256" key="6">
    <source>
        <dbReference type="SAM" id="MobiDB-lite"/>
    </source>
</evidence>
<dbReference type="CDD" id="cd00048">
    <property type="entry name" value="DSRM_SF"/>
    <property type="match status" value="1"/>
</dbReference>
<proteinExistence type="predicted"/>
<organism evidence="7 8">
    <name type="scientific">Bugula neritina</name>
    <name type="common">Brown bryozoan</name>
    <name type="synonym">Sertularia neritina</name>
    <dbReference type="NCBI Taxonomy" id="10212"/>
    <lineage>
        <taxon>Eukaryota</taxon>
        <taxon>Metazoa</taxon>
        <taxon>Spiralia</taxon>
        <taxon>Lophotrochozoa</taxon>
        <taxon>Bryozoa</taxon>
        <taxon>Gymnolaemata</taxon>
        <taxon>Cheilostomatida</taxon>
        <taxon>Flustrina</taxon>
        <taxon>Buguloidea</taxon>
        <taxon>Bugulidae</taxon>
        <taxon>Bugula</taxon>
    </lineage>
</organism>
<protein>
    <recommendedName>
        <fullName evidence="5">CDAN1-interacting nuclease 1</fullName>
    </recommendedName>
</protein>
<dbReference type="Proteomes" id="UP000593567">
    <property type="component" value="Unassembled WGS sequence"/>
</dbReference>
<evidence type="ECO:0000256" key="2">
    <source>
        <dbReference type="ARBA" id="ARBA00004496"/>
    </source>
</evidence>
<sequence length="518" mass="57413">MDHLKQNFSHINEKTLWSIHNTSYKNRMKKRTPLLKSESAFIHEIYIPYCEQGAEDYTTLLHISQQVDISPALVAKRLLEYMLTIQPVTTQSVTTQPVTTQPVTTQPVDTQSVDTQSVTTQPVTTQPVTTQPVTTQPVTTQPVTTQPVDTQSVDTQSVTTHLTSTSQLLNCSDSTECTSAELHGPSTVQQETCEVNATPISSFPVAAEKGFDPPNPTPFDSVLPMVDGVQGGGQRVDGSSVSSLCLLNQYLLLNQMTASWEVGLAPTHSLFTAQISVYTGKHCQKFEGSGRSKTAAKEEVAVSALIYFLPSITDDLQRSQIESHIIEGQRRSSNAADYRHPTLTVTPKNASFTGKKAINELLRKPHNIPDPVLAKNVELCVAVDDQYGPIAMALHASLGSEYEFLLLQLVKKHKLHFKDESTLRSQGYDKTPDIKLDVPVAVNGQVINWIESKAMFGDEETHARYLDDQLWSYWNRFGPGMVIYWFGYVTEMENMSEGILLAHSFPHNLETLHSCSSS</sequence>
<dbReference type="InterPro" id="IPR029404">
    <property type="entry name" value="CDIN1"/>
</dbReference>
<dbReference type="PANTHER" id="PTHR31661">
    <property type="entry name" value="SIMILAR TO CDNA SEQUENCE BC052040"/>
    <property type="match status" value="1"/>
</dbReference>
<reference evidence="7" key="1">
    <citation type="submission" date="2020-06" db="EMBL/GenBank/DDBJ databases">
        <title>Draft genome of Bugula neritina, a colonial animal packing powerful symbionts and potential medicines.</title>
        <authorList>
            <person name="Rayko M."/>
        </authorList>
    </citation>
    <scope>NUCLEOTIDE SEQUENCE [LARGE SCALE GENOMIC DNA]</scope>
    <source>
        <strain evidence="7">Kwan_BN1</strain>
    </source>
</reference>
<dbReference type="AlphaFoldDB" id="A0A7J7JMG9"/>
<dbReference type="GO" id="GO:0005634">
    <property type="term" value="C:nucleus"/>
    <property type="evidence" value="ECO:0007669"/>
    <property type="project" value="UniProtKB-SubCell"/>
</dbReference>
<keyword evidence="8" id="KW-1185">Reference proteome</keyword>
<evidence type="ECO:0000256" key="4">
    <source>
        <dbReference type="ARBA" id="ARBA00023242"/>
    </source>
</evidence>